<dbReference type="PROSITE" id="PS00893">
    <property type="entry name" value="NUDIX_BOX"/>
    <property type="match status" value="1"/>
</dbReference>
<dbReference type="SUPFAM" id="SSF55811">
    <property type="entry name" value="Nudix"/>
    <property type="match status" value="1"/>
</dbReference>
<protein>
    <submittedName>
        <fullName evidence="5">NUDIX domain-containing protein</fullName>
    </submittedName>
</protein>
<dbReference type="PROSITE" id="PS51084">
    <property type="entry name" value="HIT_2"/>
    <property type="match status" value="1"/>
</dbReference>
<evidence type="ECO:0000313" key="6">
    <source>
        <dbReference type="Proteomes" id="UP000442694"/>
    </source>
</evidence>
<feature type="domain" description="Nudix hydrolase" evidence="4">
    <location>
        <begin position="190"/>
        <end position="322"/>
    </location>
</feature>
<proteinExistence type="predicted"/>
<dbReference type="InterPro" id="IPR036265">
    <property type="entry name" value="HIT-like_sf"/>
</dbReference>
<evidence type="ECO:0000256" key="2">
    <source>
        <dbReference type="PROSITE-ProRule" id="PRU00464"/>
    </source>
</evidence>
<reference evidence="5 6" key="1">
    <citation type="submission" date="2019-10" db="EMBL/GenBank/DDBJ databases">
        <title>New genus of Silvanigrellaceae.</title>
        <authorList>
            <person name="Pitt A."/>
            <person name="Hahn M.W."/>
        </authorList>
    </citation>
    <scope>NUCLEOTIDE SEQUENCE [LARGE SCALE GENOMIC DNA]</scope>
    <source>
        <strain evidence="5 6">33A1-SZDP</strain>
    </source>
</reference>
<dbReference type="GO" id="GO:0016787">
    <property type="term" value="F:hydrolase activity"/>
    <property type="evidence" value="ECO:0007669"/>
    <property type="project" value="UniProtKB-KW"/>
</dbReference>
<dbReference type="Proteomes" id="UP000442694">
    <property type="component" value="Unassembled WGS sequence"/>
</dbReference>
<dbReference type="InterPro" id="IPR011146">
    <property type="entry name" value="HIT-like"/>
</dbReference>
<dbReference type="Gene3D" id="3.90.79.10">
    <property type="entry name" value="Nucleoside Triphosphate Pyrophosphohydrolase"/>
    <property type="match status" value="1"/>
</dbReference>
<comment type="caution">
    <text evidence="5">The sequence shown here is derived from an EMBL/GenBank/DDBJ whole genome shotgun (WGS) entry which is preliminary data.</text>
</comment>
<dbReference type="SUPFAM" id="SSF54197">
    <property type="entry name" value="HIT-like"/>
    <property type="match status" value="1"/>
</dbReference>
<feature type="short sequence motif" description="Histidine triad motif" evidence="2">
    <location>
        <begin position="106"/>
        <end position="110"/>
    </location>
</feature>
<accession>A0A833JBY3</accession>
<dbReference type="EMBL" id="WFLN01000008">
    <property type="protein sequence ID" value="KAB8029131.1"/>
    <property type="molecule type" value="Genomic_DNA"/>
</dbReference>
<keyword evidence="6" id="KW-1185">Reference proteome</keyword>
<keyword evidence="1" id="KW-0378">Hydrolase</keyword>
<dbReference type="Gene3D" id="3.30.428.10">
    <property type="entry name" value="HIT-like"/>
    <property type="match status" value="1"/>
</dbReference>
<dbReference type="InterPro" id="IPR015797">
    <property type="entry name" value="NUDIX_hydrolase-like_dom_sf"/>
</dbReference>
<dbReference type="CDD" id="cd02883">
    <property type="entry name" value="NUDIX_Hydrolase"/>
    <property type="match status" value="1"/>
</dbReference>
<sequence>MCQMLSSFVRLRDDCVLCRKLSNAKNESEFIFNGGHNFLVYKSPFAQKWPGALMAVYKRHIYEHSQIRGSDLLDTLQSLVCLEKAIMKVTKCKRINFVKFANVANHLHWHIIPRYYQEIHLDKCSWELNHLSIEDLYKNSDLDFFQKTSSLYSNIKKEYTFEIHHRESSYFGCALFLRTRDSKKRHLIWKYTLEEIINNARENPKEWECLLMKRNYFDFAWDFIGGNSDINEFPEFTMLREVKEEVGWNIKSYKEVCRQWKQGTIKGFVYLAIPDESQYMEDEPPRIQCDEVQTVKYFNLHEILISEQFSDSVKGRVKAFIDKRADFLSIDS</sequence>
<dbReference type="PROSITE" id="PS51462">
    <property type="entry name" value="NUDIX"/>
    <property type="match status" value="1"/>
</dbReference>
<dbReference type="InterPro" id="IPR020084">
    <property type="entry name" value="NUDIX_hydrolase_CS"/>
</dbReference>
<feature type="domain" description="HIT" evidence="3">
    <location>
        <begin position="50"/>
        <end position="121"/>
    </location>
</feature>
<evidence type="ECO:0000259" key="3">
    <source>
        <dbReference type="PROSITE" id="PS51084"/>
    </source>
</evidence>
<evidence type="ECO:0000313" key="5">
    <source>
        <dbReference type="EMBL" id="KAB8029131.1"/>
    </source>
</evidence>
<dbReference type="Pfam" id="PF00293">
    <property type="entry name" value="NUDIX"/>
    <property type="match status" value="1"/>
</dbReference>
<name>A0A833JBY3_9BACT</name>
<evidence type="ECO:0000259" key="4">
    <source>
        <dbReference type="PROSITE" id="PS51462"/>
    </source>
</evidence>
<dbReference type="AlphaFoldDB" id="A0A833JBY3"/>
<gene>
    <name evidence="5" type="ORF">GCL57_11370</name>
</gene>
<dbReference type="InterPro" id="IPR000086">
    <property type="entry name" value="NUDIX_hydrolase_dom"/>
</dbReference>
<organism evidence="5 6">
    <name type="scientific">Fluviispira multicolorata</name>
    <dbReference type="NCBI Taxonomy" id="2654512"/>
    <lineage>
        <taxon>Bacteria</taxon>
        <taxon>Pseudomonadati</taxon>
        <taxon>Bdellovibrionota</taxon>
        <taxon>Oligoflexia</taxon>
        <taxon>Silvanigrellales</taxon>
        <taxon>Silvanigrellaceae</taxon>
        <taxon>Fluviispira</taxon>
    </lineage>
</organism>
<evidence type="ECO:0000256" key="1">
    <source>
        <dbReference type="ARBA" id="ARBA00022801"/>
    </source>
</evidence>